<dbReference type="Proteomes" id="UP000541444">
    <property type="component" value="Unassembled WGS sequence"/>
</dbReference>
<dbReference type="OrthoDB" id="1705690at2759"/>
<evidence type="ECO:0000256" key="2">
    <source>
        <dbReference type="ARBA" id="ARBA00023216"/>
    </source>
</evidence>
<dbReference type="EMBL" id="JACGCM010000926">
    <property type="protein sequence ID" value="KAF6164547.1"/>
    <property type="molecule type" value="Genomic_DNA"/>
</dbReference>
<gene>
    <name evidence="3" type="ORF">GIB67_025373</name>
</gene>
<dbReference type="InterPro" id="IPR037104">
    <property type="entry name" value="Annexin_sf"/>
</dbReference>
<dbReference type="GO" id="GO:0005544">
    <property type="term" value="F:calcium-dependent phospholipid binding"/>
    <property type="evidence" value="ECO:0007669"/>
    <property type="project" value="InterPro"/>
</dbReference>
<sequence length="66" mass="7696">MGKKREVDHIYIGLQECSQMQLIGKAYAETYGENLMKSLEKDLSSDFERAILLWTMYPAERDVFFG</sequence>
<keyword evidence="4" id="KW-1185">Reference proteome</keyword>
<comment type="caution">
    <text evidence="3">The sequence shown here is derived from an EMBL/GenBank/DDBJ whole genome shotgun (WGS) entry which is preliminary data.</text>
</comment>
<proteinExistence type="predicted"/>
<evidence type="ECO:0000313" key="3">
    <source>
        <dbReference type="EMBL" id="KAF6164547.1"/>
    </source>
</evidence>
<dbReference type="GO" id="GO:0005509">
    <property type="term" value="F:calcium ion binding"/>
    <property type="evidence" value="ECO:0007669"/>
    <property type="project" value="InterPro"/>
</dbReference>
<dbReference type="AlphaFoldDB" id="A0A7J7NBM6"/>
<keyword evidence="2" id="KW-0041">Annexin</keyword>
<evidence type="ECO:0000313" key="4">
    <source>
        <dbReference type="Proteomes" id="UP000541444"/>
    </source>
</evidence>
<name>A0A7J7NBM6_9MAGN</name>
<reference evidence="3 4" key="1">
    <citation type="journal article" date="2020" name="IScience">
        <title>Genome Sequencing of the Endangered Kingdonia uniflora (Circaeasteraceae, Ranunculales) Reveals Potential Mechanisms of Evolutionary Specialization.</title>
        <authorList>
            <person name="Sun Y."/>
            <person name="Deng T."/>
            <person name="Zhang A."/>
            <person name="Moore M.J."/>
            <person name="Landis J.B."/>
            <person name="Lin N."/>
            <person name="Zhang H."/>
            <person name="Zhang X."/>
            <person name="Huang J."/>
            <person name="Zhang X."/>
            <person name="Sun H."/>
            <person name="Wang H."/>
        </authorList>
    </citation>
    <scope>NUCLEOTIDE SEQUENCE [LARGE SCALE GENOMIC DNA]</scope>
    <source>
        <strain evidence="3">TB1705</strain>
        <tissue evidence="3">Leaf</tissue>
    </source>
</reference>
<dbReference type="Gene3D" id="1.10.220.10">
    <property type="entry name" value="Annexin"/>
    <property type="match status" value="1"/>
</dbReference>
<evidence type="ECO:0000256" key="1">
    <source>
        <dbReference type="ARBA" id="ARBA00022737"/>
    </source>
</evidence>
<accession>A0A7J7NBM6</accession>
<dbReference type="InterPro" id="IPR018502">
    <property type="entry name" value="Annexin_repeat"/>
</dbReference>
<dbReference type="Pfam" id="PF00191">
    <property type="entry name" value="Annexin"/>
    <property type="match status" value="1"/>
</dbReference>
<dbReference type="SUPFAM" id="SSF47874">
    <property type="entry name" value="Annexin"/>
    <property type="match status" value="1"/>
</dbReference>
<protein>
    <submittedName>
        <fullName evidence="3">Uncharacterized protein</fullName>
    </submittedName>
</protein>
<keyword evidence="1" id="KW-0677">Repeat</keyword>
<organism evidence="3 4">
    <name type="scientific">Kingdonia uniflora</name>
    <dbReference type="NCBI Taxonomy" id="39325"/>
    <lineage>
        <taxon>Eukaryota</taxon>
        <taxon>Viridiplantae</taxon>
        <taxon>Streptophyta</taxon>
        <taxon>Embryophyta</taxon>
        <taxon>Tracheophyta</taxon>
        <taxon>Spermatophyta</taxon>
        <taxon>Magnoliopsida</taxon>
        <taxon>Ranunculales</taxon>
        <taxon>Circaeasteraceae</taxon>
        <taxon>Kingdonia</taxon>
    </lineage>
</organism>